<evidence type="ECO:0000256" key="2">
    <source>
        <dbReference type="ARBA" id="ARBA00034247"/>
    </source>
</evidence>
<dbReference type="PANTHER" id="PTHR45138:SF9">
    <property type="entry name" value="DIGUANYLATE CYCLASE DGCM-RELATED"/>
    <property type="match status" value="1"/>
</dbReference>
<dbReference type="RefSeq" id="WP_272860483.1">
    <property type="nucleotide sequence ID" value="NZ_CP067134.1"/>
</dbReference>
<dbReference type="EC" id="2.7.7.65" evidence="1"/>
<gene>
    <name evidence="6" type="ORF">JHW45_08725</name>
</gene>
<dbReference type="Gene3D" id="3.40.50.2300">
    <property type="match status" value="1"/>
</dbReference>
<organism evidence="6 7">
    <name type="scientific">Paracoccus stylophorae</name>
    <dbReference type="NCBI Taxonomy" id="659350"/>
    <lineage>
        <taxon>Bacteria</taxon>
        <taxon>Pseudomonadati</taxon>
        <taxon>Pseudomonadota</taxon>
        <taxon>Alphaproteobacteria</taxon>
        <taxon>Rhodobacterales</taxon>
        <taxon>Paracoccaceae</taxon>
        <taxon>Paracoccus</taxon>
    </lineage>
</organism>
<proteinExistence type="predicted"/>
<dbReference type="PANTHER" id="PTHR45138">
    <property type="entry name" value="REGULATORY COMPONENTS OF SENSORY TRANSDUCTION SYSTEM"/>
    <property type="match status" value="1"/>
</dbReference>
<feature type="domain" description="GGDEF" evidence="5">
    <location>
        <begin position="317"/>
        <end position="460"/>
    </location>
</feature>
<dbReference type="SMART" id="SM00267">
    <property type="entry name" value="GGDEF"/>
    <property type="match status" value="1"/>
</dbReference>
<feature type="domain" description="Response regulatory" evidence="4">
    <location>
        <begin position="4"/>
        <end position="117"/>
    </location>
</feature>
<dbReference type="SUPFAM" id="SSF55073">
    <property type="entry name" value="Nucleotide cyclase"/>
    <property type="match status" value="1"/>
</dbReference>
<dbReference type="NCBIfam" id="TIGR00254">
    <property type="entry name" value="GGDEF"/>
    <property type="match status" value="1"/>
</dbReference>
<dbReference type="InterPro" id="IPR050469">
    <property type="entry name" value="Diguanylate_Cyclase"/>
</dbReference>
<dbReference type="InterPro" id="IPR000160">
    <property type="entry name" value="GGDEF_dom"/>
</dbReference>
<accession>A0ABY7SZK6</accession>
<feature type="domain" description="Response regulatory" evidence="4">
    <location>
        <begin position="145"/>
        <end position="263"/>
    </location>
</feature>
<reference evidence="6 7" key="1">
    <citation type="submission" date="2021-01" db="EMBL/GenBank/DDBJ databases">
        <title>Biogeographic distribution of Paracoccus.</title>
        <authorList>
            <person name="Hollensteiner J."/>
            <person name="Leineberger J."/>
            <person name="Brinkhoff T."/>
            <person name="Daniel R."/>
        </authorList>
    </citation>
    <scope>NUCLEOTIDE SEQUENCE [LARGE SCALE GENOMIC DNA]</scope>
    <source>
        <strain evidence="6 7">LMG25392</strain>
    </source>
</reference>
<comment type="caution">
    <text evidence="3">Lacks conserved residue(s) required for the propagation of feature annotation.</text>
</comment>
<dbReference type="SMART" id="SM00448">
    <property type="entry name" value="REC"/>
    <property type="match status" value="2"/>
</dbReference>
<keyword evidence="7" id="KW-1185">Reference proteome</keyword>
<dbReference type="SUPFAM" id="SSF52172">
    <property type="entry name" value="CheY-like"/>
    <property type="match status" value="2"/>
</dbReference>
<dbReference type="InterPro" id="IPR001789">
    <property type="entry name" value="Sig_transdc_resp-reg_receiver"/>
</dbReference>
<evidence type="ECO:0000256" key="3">
    <source>
        <dbReference type="PROSITE-ProRule" id="PRU00169"/>
    </source>
</evidence>
<evidence type="ECO:0000313" key="7">
    <source>
        <dbReference type="Proteomes" id="UP001218412"/>
    </source>
</evidence>
<dbReference type="InterPro" id="IPR011006">
    <property type="entry name" value="CheY-like_superfamily"/>
</dbReference>
<evidence type="ECO:0000313" key="6">
    <source>
        <dbReference type="EMBL" id="WCR12371.1"/>
    </source>
</evidence>
<dbReference type="EMBL" id="CP067134">
    <property type="protein sequence ID" value="WCR12371.1"/>
    <property type="molecule type" value="Genomic_DNA"/>
</dbReference>
<dbReference type="CDD" id="cd01949">
    <property type="entry name" value="GGDEF"/>
    <property type="match status" value="1"/>
</dbReference>
<dbReference type="PROSITE" id="PS50887">
    <property type="entry name" value="GGDEF"/>
    <property type="match status" value="1"/>
</dbReference>
<protein>
    <recommendedName>
        <fullName evidence="1">diguanylate cyclase</fullName>
        <ecNumber evidence="1">2.7.7.65</ecNumber>
    </recommendedName>
</protein>
<dbReference type="InterPro" id="IPR029787">
    <property type="entry name" value="Nucleotide_cyclase"/>
</dbReference>
<evidence type="ECO:0000256" key="1">
    <source>
        <dbReference type="ARBA" id="ARBA00012528"/>
    </source>
</evidence>
<dbReference type="Gene3D" id="3.30.70.270">
    <property type="match status" value="1"/>
</dbReference>
<evidence type="ECO:0000259" key="5">
    <source>
        <dbReference type="PROSITE" id="PS50887"/>
    </source>
</evidence>
<comment type="catalytic activity">
    <reaction evidence="2">
        <text>2 GTP = 3',3'-c-di-GMP + 2 diphosphate</text>
        <dbReference type="Rhea" id="RHEA:24898"/>
        <dbReference type="ChEBI" id="CHEBI:33019"/>
        <dbReference type="ChEBI" id="CHEBI:37565"/>
        <dbReference type="ChEBI" id="CHEBI:58805"/>
        <dbReference type="EC" id="2.7.7.65"/>
    </reaction>
</comment>
<dbReference type="InterPro" id="IPR043128">
    <property type="entry name" value="Rev_trsase/Diguanyl_cyclase"/>
</dbReference>
<dbReference type="Proteomes" id="UP001218412">
    <property type="component" value="Chromosome"/>
</dbReference>
<evidence type="ECO:0000259" key="4">
    <source>
        <dbReference type="PROSITE" id="PS50110"/>
    </source>
</evidence>
<dbReference type="Pfam" id="PF00990">
    <property type="entry name" value="GGDEF"/>
    <property type="match status" value="1"/>
</dbReference>
<dbReference type="PROSITE" id="PS50110">
    <property type="entry name" value="RESPONSE_REGULATORY"/>
    <property type="match status" value="2"/>
</dbReference>
<sequence>MTARILVADGMATMRITLKVRLASACYDVLTAATACQLLQQARDGRPDLIVLGSGFAGRTQAEICRDLARDRDCTAIPVLMLAGGETRLQALQAGATAVLDPAVDEQMLLARIRGLLRDAGSGIEPQRSMAEAPAAFAGPAPTRQVALVADDAARALRWRHLLQRRLACRFSVFTPEEALGAAAGGRAADLYLIAADIEGRGDGLRLLSELRSRTGSRDAAFVIATAPDRAELSAIALDLGAGEVLPLDLGGDAGIEIATLALQMQLARKQQGDRRRAEARRNMLWAMTDPLTGLYNRRYALPRLTEIARDSLRDDAPFAVMALDLDRFKRINDSHGHAAGDAVLRDVAHRLETAMAGDGITARLGGEEFLAVLPATDEAQAWRRAEDLRRAVEARPIALPDLSGGGQVAITLSIGVAIGHSRNPAAAPDRLAETSLERADRALMSAKTLGRNRVMLAQAERAA</sequence>
<name>A0ABY7SZK6_9RHOB</name>